<dbReference type="PANTHER" id="PTHR43115">
    <property type="entry name" value="DEHYDROGENASE/REDUCTASE SDR FAMILY MEMBER 11"/>
    <property type="match status" value="1"/>
</dbReference>
<organism evidence="3 4">
    <name type="scientific">Megaselia scalaris</name>
    <name type="common">Humpbacked fly</name>
    <name type="synonym">Phora scalaris</name>
    <dbReference type="NCBI Taxonomy" id="36166"/>
    <lineage>
        <taxon>Eukaryota</taxon>
        <taxon>Metazoa</taxon>
        <taxon>Ecdysozoa</taxon>
        <taxon>Arthropoda</taxon>
        <taxon>Hexapoda</taxon>
        <taxon>Insecta</taxon>
        <taxon>Pterygota</taxon>
        <taxon>Neoptera</taxon>
        <taxon>Endopterygota</taxon>
        <taxon>Diptera</taxon>
        <taxon>Brachycera</taxon>
        <taxon>Muscomorpha</taxon>
        <taxon>Platypezoidea</taxon>
        <taxon>Phoridae</taxon>
        <taxon>Megaseliini</taxon>
        <taxon>Megaselia</taxon>
    </lineage>
</organism>
<evidence type="ECO:0000256" key="1">
    <source>
        <dbReference type="ARBA" id="ARBA00006484"/>
    </source>
</evidence>
<dbReference type="PRINTS" id="PR00081">
    <property type="entry name" value="GDHRDH"/>
</dbReference>
<dbReference type="PANTHER" id="PTHR43115:SF4">
    <property type="entry name" value="DEHYDROGENASE_REDUCTASE SDR FAMILY MEMBER 11"/>
    <property type="match status" value="1"/>
</dbReference>
<dbReference type="HOGENOM" id="CLU_010194_2_17_1"/>
<dbReference type="SUPFAM" id="SSF51735">
    <property type="entry name" value="NAD(P)-binding Rossmann-fold domains"/>
    <property type="match status" value="1"/>
</dbReference>
<reference evidence="4" key="1">
    <citation type="submission" date="2013-02" db="EMBL/GenBank/DDBJ databases">
        <authorList>
            <person name="Hughes D."/>
        </authorList>
    </citation>
    <scope>NUCLEOTIDE SEQUENCE</scope>
    <source>
        <strain>Durham</strain>
        <strain evidence="4">NC isolate 2 -- Noor lab</strain>
    </source>
</reference>
<proteinExistence type="inferred from homology"/>
<dbReference type="Proteomes" id="UP000015102">
    <property type="component" value="Unassembled WGS sequence"/>
</dbReference>
<dbReference type="STRING" id="36166.T1GD37"/>
<evidence type="ECO:0008006" key="5">
    <source>
        <dbReference type="Google" id="ProtNLM"/>
    </source>
</evidence>
<dbReference type="EMBL" id="CAQQ02122026">
    <property type="status" value="NOT_ANNOTATED_CDS"/>
    <property type="molecule type" value="Genomic_DNA"/>
</dbReference>
<protein>
    <recommendedName>
        <fullName evidence="5">Dehydrogenase/reductase SDR family member 11</fullName>
    </recommendedName>
</protein>
<dbReference type="Gene3D" id="3.40.50.720">
    <property type="entry name" value="NAD(P)-binding Rossmann-like Domain"/>
    <property type="match status" value="1"/>
</dbReference>
<dbReference type="Pfam" id="PF00106">
    <property type="entry name" value="adh_short"/>
    <property type="match status" value="1"/>
</dbReference>
<evidence type="ECO:0000313" key="3">
    <source>
        <dbReference type="EnsemblMetazoa" id="MESCA001216-PA"/>
    </source>
</evidence>
<evidence type="ECO:0000256" key="2">
    <source>
        <dbReference type="ARBA" id="ARBA00023002"/>
    </source>
</evidence>
<evidence type="ECO:0000313" key="4">
    <source>
        <dbReference type="Proteomes" id="UP000015102"/>
    </source>
</evidence>
<reference evidence="3" key="2">
    <citation type="submission" date="2015-06" db="UniProtKB">
        <authorList>
            <consortium name="EnsemblMetazoa"/>
        </authorList>
    </citation>
    <scope>IDENTIFICATION</scope>
</reference>
<sequence>MGVVYCTREAFQSMKSRNVDGHIVIINSIAGHFPLNLLNFNIYPASKYAITAMTETYRREFDLEDTNIKITSVSPGLVDTEILPGHGFTNDHKLRSEDVSNAVLYCIGTPPHVQIHELIIKPLREKI</sequence>
<dbReference type="PROSITE" id="PS00061">
    <property type="entry name" value="ADH_SHORT"/>
    <property type="match status" value="1"/>
</dbReference>
<dbReference type="InterPro" id="IPR020904">
    <property type="entry name" value="Sc_DH/Rdtase_CS"/>
</dbReference>
<dbReference type="OMA" id="DSERGHF"/>
<name>T1GD37_MEGSC</name>
<dbReference type="AlphaFoldDB" id="T1GD37"/>
<dbReference type="EnsemblMetazoa" id="MESCA001216-RA">
    <property type="protein sequence ID" value="MESCA001216-PA"/>
    <property type="gene ID" value="MESCA001216"/>
</dbReference>
<dbReference type="InterPro" id="IPR002347">
    <property type="entry name" value="SDR_fam"/>
</dbReference>
<dbReference type="InterPro" id="IPR036291">
    <property type="entry name" value="NAD(P)-bd_dom_sf"/>
</dbReference>
<keyword evidence="2" id="KW-0560">Oxidoreductase</keyword>
<keyword evidence="4" id="KW-1185">Reference proteome</keyword>
<accession>T1GD37</accession>
<dbReference type="GO" id="GO:0016491">
    <property type="term" value="F:oxidoreductase activity"/>
    <property type="evidence" value="ECO:0007669"/>
    <property type="project" value="UniProtKB-KW"/>
</dbReference>
<comment type="similarity">
    <text evidence="1">Belongs to the short-chain dehydrogenases/reductases (SDR) family.</text>
</comment>